<evidence type="ECO:0000313" key="2">
    <source>
        <dbReference type="EMBL" id="QAV18869.1"/>
    </source>
</evidence>
<organism evidence="2 3">
    <name type="scientific">Paenibacillus chitinolyticus</name>
    <dbReference type="NCBI Taxonomy" id="79263"/>
    <lineage>
        <taxon>Bacteria</taxon>
        <taxon>Bacillati</taxon>
        <taxon>Bacillota</taxon>
        <taxon>Bacilli</taxon>
        <taxon>Bacillales</taxon>
        <taxon>Paenibacillaceae</taxon>
        <taxon>Paenibacillus</taxon>
    </lineage>
</organism>
<dbReference type="OrthoDB" id="9931546at2"/>
<name>A0A410WWN9_9BACL</name>
<reference evidence="1 4" key="2">
    <citation type="submission" date="2022-05" db="EMBL/GenBank/DDBJ databases">
        <title>Genome Sequencing of Bee-Associated Microbes.</title>
        <authorList>
            <person name="Dunlap C."/>
        </authorList>
    </citation>
    <scope>NUCLEOTIDE SEQUENCE [LARGE SCALE GENOMIC DNA]</scope>
    <source>
        <strain evidence="1 4">NRRL B-23120</strain>
    </source>
</reference>
<dbReference type="KEGG" id="pchi:PC41400_14755"/>
<reference evidence="2 3" key="1">
    <citation type="submission" date="2018-01" db="EMBL/GenBank/DDBJ databases">
        <title>The whole genome sequencing and assembly of Paenibacillus chitinolyticus KCCM 41400 strain.</title>
        <authorList>
            <person name="Kim J.-Y."/>
            <person name="Park M.-K."/>
            <person name="Lee Y.-J."/>
            <person name="Yi H."/>
            <person name="Bahn Y.-S."/>
            <person name="Kim J.F."/>
            <person name="Lee D.-W."/>
        </authorList>
    </citation>
    <scope>NUCLEOTIDE SEQUENCE [LARGE SCALE GENOMIC DNA]</scope>
    <source>
        <strain evidence="2 3">KCCM 41400</strain>
    </source>
</reference>
<evidence type="ECO:0000313" key="4">
    <source>
        <dbReference type="Proteomes" id="UP001527202"/>
    </source>
</evidence>
<dbReference type="Proteomes" id="UP000288943">
    <property type="component" value="Chromosome"/>
</dbReference>
<accession>A0A410WWN9</accession>
<dbReference type="EMBL" id="JAMDMJ010000053">
    <property type="protein sequence ID" value="MCY9599622.1"/>
    <property type="molecule type" value="Genomic_DNA"/>
</dbReference>
<protein>
    <submittedName>
        <fullName evidence="2">Uncharacterized protein</fullName>
    </submittedName>
</protein>
<sequence length="97" mass="11321">MIYSVHCYFHKINSRKAGSKFEGIVFAKNKEHAEEIVRALFSKYPIEIESMSAVGREDRTLDEVYTERPELIGISPERGYLYNEYTHKVRISKYAGK</sequence>
<evidence type="ECO:0000313" key="1">
    <source>
        <dbReference type="EMBL" id="MCY9599622.1"/>
    </source>
</evidence>
<dbReference type="Proteomes" id="UP001527202">
    <property type="component" value="Unassembled WGS sequence"/>
</dbReference>
<keyword evidence="4" id="KW-1185">Reference proteome</keyword>
<dbReference type="AlphaFoldDB" id="A0A410WWN9"/>
<evidence type="ECO:0000313" key="3">
    <source>
        <dbReference type="Proteomes" id="UP000288943"/>
    </source>
</evidence>
<dbReference type="EMBL" id="CP026520">
    <property type="protein sequence ID" value="QAV18869.1"/>
    <property type="molecule type" value="Genomic_DNA"/>
</dbReference>
<proteinExistence type="predicted"/>
<dbReference type="GeneID" id="95376074"/>
<dbReference type="RefSeq" id="WP_042227634.1">
    <property type="nucleotide sequence ID" value="NZ_CP026520.1"/>
</dbReference>
<gene>
    <name evidence="1" type="ORF">M5X16_28155</name>
    <name evidence="2" type="ORF">PC41400_14755</name>
</gene>